<dbReference type="Gene3D" id="2.60.120.260">
    <property type="entry name" value="Galactose-binding domain-like"/>
    <property type="match status" value="2"/>
</dbReference>
<protein>
    <recommendedName>
        <fullName evidence="2">alpha-L-rhamnosidase</fullName>
        <ecNumber evidence="2">3.2.1.40</ecNumber>
    </recommendedName>
</protein>
<dbReference type="Gene3D" id="2.60.420.10">
    <property type="entry name" value="Maltose phosphorylase, domain 3"/>
    <property type="match status" value="1"/>
</dbReference>
<dbReference type="Gene3D" id="1.50.10.10">
    <property type="match status" value="1"/>
</dbReference>
<dbReference type="PANTHER" id="PTHR33307:SF6">
    <property type="entry name" value="ALPHA-RHAMNOSIDASE (EUROFUNG)-RELATED"/>
    <property type="match status" value="1"/>
</dbReference>
<reference evidence="8 9" key="1">
    <citation type="journal article" date="2017" name="BMC Genomics">
        <title>Comparative genomic and phylogenomic analyses of the Bifidobacteriaceae family.</title>
        <authorList>
            <person name="Lugli G.A."/>
            <person name="Milani C."/>
            <person name="Turroni F."/>
            <person name="Duranti S."/>
            <person name="Mancabelli L."/>
            <person name="Mangifesta M."/>
            <person name="Ferrario C."/>
            <person name="Modesto M."/>
            <person name="Mattarelli P."/>
            <person name="Jiri K."/>
            <person name="van Sinderen D."/>
            <person name="Ventura M."/>
        </authorList>
    </citation>
    <scope>NUCLEOTIDE SEQUENCE [LARGE SCALE GENOMIC DNA]</scope>
    <source>
        <strain evidence="8 9">DSM 100202</strain>
    </source>
</reference>
<feature type="domain" description="Alpha-L-rhamnosidase six-hairpin glycosidase" evidence="6">
    <location>
        <begin position="376"/>
        <end position="756"/>
    </location>
</feature>
<evidence type="ECO:0000256" key="3">
    <source>
        <dbReference type="ARBA" id="ARBA00022801"/>
    </source>
</evidence>
<dbReference type="InterPro" id="IPR013737">
    <property type="entry name" value="Bac_rhamnosid_N"/>
</dbReference>
<dbReference type="PANTHER" id="PTHR33307">
    <property type="entry name" value="ALPHA-RHAMNOSIDASE (EUROFUNG)"/>
    <property type="match status" value="1"/>
</dbReference>
<evidence type="ECO:0000313" key="8">
    <source>
        <dbReference type="EMBL" id="OZG64656.1"/>
    </source>
</evidence>
<accession>A0A261G0Y2</accession>
<gene>
    <name evidence="8" type="ORF">BHAP_0886</name>
</gene>
<evidence type="ECO:0000256" key="1">
    <source>
        <dbReference type="ARBA" id="ARBA00001445"/>
    </source>
</evidence>
<dbReference type="InterPro" id="IPR035396">
    <property type="entry name" value="Bac_rhamnosid6H"/>
</dbReference>
<dbReference type="Pfam" id="PF17390">
    <property type="entry name" value="Bac_rhamnosid_C"/>
    <property type="match status" value="1"/>
</dbReference>
<evidence type="ECO:0000259" key="7">
    <source>
        <dbReference type="Pfam" id="PF17390"/>
    </source>
</evidence>
<dbReference type="SUPFAM" id="SSF48208">
    <property type="entry name" value="Six-hairpin glycosidases"/>
    <property type="match status" value="1"/>
</dbReference>
<evidence type="ECO:0000313" key="9">
    <source>
        <dbReference type="Proteomes" id="UP000216074"/>
    </source>
</evidence>
<dbReference type="Proteomes" id="UP000216074">
    <property type="component" value="Unassembled WGS sequence"/>
</dbReference>
<comment type="catalytic activity">
    <reaction evidence="1">
        <text>Hydrolysis of terminal non-reducing alpha-L-rhamnose residues in alpha-L-rhamnosides.</text>
        <dbReference type="EC" id="3.2.1.40"/>
    </reaction>
</comment>
<feature type="domain" description="Alpha-L-rhamnosidase concanavalin-like" evidence="4">
    <location>
        <begin position="269"/>
        <end position="363"/>
    </location>
</feature>
<dbReference type="OrthoDB" id="9761045at2"/>
<name>A0A261G0Y2_9BIFI</name>
<dbReference type="InterPro" id="IPR016007">
    <property type="entry name" value="Alpha_rhamnosid"/>
</dbReference>
<dbReference type="InterPro" id="IPR008928">
    <property type="entry name" value="6-hairpin_glycosidase_sf"/>
</dbReference>
<organism evidence="8 9">
    <name type="scientific">Bifidobacterium hapali</name>
    <dbReference type="NCBI Taxonomy" id="1630172"/>
    <lineage>
        <taxon>Bacteria</taxon>
        <taxon>Bacillati</taxon>
        <taxon>Actinomycetota</taxon>
        <taxon>Actinomycetes</taxon>
        <taxon>Bifidobacteriales</taxon>
        <taxon>Bifidobacteriaceae</taxon>
        <taxon>Bifidobacterium</taxon>
    </lineage>
</organism>
<dbReference type="AlphaFoldDB" id="A0A261G0Y2"/>
<evidence type="ECO:0000259" key="6">
    <source>
        <dbReference type="Pfam" id="PF17389"/>
    </source>
</evidence>
<dbReference type="RefSeq" id="WP_094729528.1">
    <property type="nucleotide sequence ID" value="NZ_MWWY01000020.1"/>
</dbReference>
<dbReference type="Pfam" id="PF08531">
    <property type="entry name" value="Bac_rhamnosid_N"/>
    <property type="match status" value="1"/>
</dbReference>
<keyword evidence="3" id="KW-0378">Hydrolase</keyword>
<feature type="domain" description="Bacterial alpha-L-rhamnosidase N-terminal" evidence="5">
    <location>
        <begin position="65"/>
        <end position="202"/>
    </location>
</feature>
<dbReference type="InterPro" id="IPR035398">
    <property type="entry name" value="Bac_rhamnosid_C"/>
</dbReference>
<evidence type="ECO:0000259" key="5">
    <source>
        <dbReference type="Pfam" id="PF08531"/>
    </source>
</evidence>
<keyword evidence="9" id="KW-1185">Reference proteome</keyword>
<evidence type="ECO:0000259" key="4">
    <source>
        <dbReference type="Pfam" id="PF05592"/>
    </source>
</evidence>
<dbReference type="EC" id="3.2.1.40" evidence="2"/>
<dbReference type="GO" id="GO:0005975">
    <property type="term" value="P:carbohydrate metabolic process"/>
    <property type="evidence" value="ECO:0007669"/>
    <property type="project" value="InterPro"/>
</dbReference>
<dbReference type="GO" id="GO:0030596">
    <property type="term" value="F:alpha-L-rhamnosidase activity"/>
    <property type="evidence" value="ECO:0007669"/>
    <property type="project" value="UniProtKB-EC"/>
</dbReference>
<dbReference type="InterPro" id="IPR012341">
    <property type="entry name" value="6hp_glycosidase-like_sf"/>
</dbReference>
<feature type="domain" description="Alpha-L-rhamnosidase C-terminal" evidence="7">
    <location>
        <begin position="758"/>
        <end position="837"/>
    </location>
</feature>
<proteinExistence type="predicted"/>
<evidence type="ECO:0000256" key="2">
    <source>
        <dbReference type="ARBA" id="ARBA00012652"/>
    </source>
</evidence>
<comment type="caution">
    <text evidence="8">The sequence shown here is derived from an EMBL/GenBank/DDBJ whole genome shotgun (WGS) entry which is preliminary data.</text>
</comment>
<dbReference type="EMBL" id="MWWY01000020">
    <property type="protein sequence ID" value="OZG64656.1"/>
    <property type="molecule type" value="Genomic_DNA"/>
</dbReference>
<dbReference type="InterPro" id="IPR008902">
    <property type="entry name" value="Rhamnosid_concanavalin"/>
</dbReference>
<dbReference type="Pfam" id="PF17389">
    <property type="entry name" value="Bac_rhamnosid6H"/>
    <property type="match status" value="1"/>
</dbReference>
<dbReference type="Pfam" id="PF05592">
    <property type="entry name" value="Bac_rhamnosid"/>
    <property type="match status" value="1"/>
</dbReference>
<sequence length="864" mass="93341">MTCSEHSTITSQITGQLKTQLPIQWQAQMIGGSDDTVAVDPDHIGARMRRPPVIRCDFSVTGTPVAARLIVTAWGLFEAQINGSRVGDDVLAPGWTVYDTRLPYWTYDVTELVHDGTNVMGFWLGDGWYRGRIGFGGGKEDCYGSRLGLFAQLEITNADGTITTIASNADDGAWQAGYGPILASGLYEGEIFDAREGADPFVPVADETIESSAEPSAAVASSANATTTLTNREWHPVEPLDFDQSVLYPAVTSTAVHCVGEHHPTSITQLTDGRWLVDFGQNCTQRVVLNIPKVESGHEIDIQHVEVINPDGTPATRPLRRAVQHDRYISDGNPAVWEPRFTMHGFRYAVIGGWPADRPLTANDLYTHVYSSATHRIGWFSCSNSRVNRLAENARWSMLSNFVSIPTDCPQRDERFGWTGDIAVFAPTATYLYDVADFLDSWLDDVAIETEHWGTVPYYVPYPYPGWGKPSAVALWSDAVTMVPWALYEASGNVNILRRHIALARRWMDEVAGLLAADGVWDKKPDVWCGQLGDWLDPTAPPDDAARAMTEKPLVATAFAAHSATLIARMLRVIAGAVAAGDSGATATDKLAQDDLQDALRDAEHYESLAAHIRAGFRARFVHGDGTMTSDTQCAYALLIALDLLAGDADRDRLVAAAGERLAALVRERGFVVGTGFAGTPFVLPALCATGHADEAFSLFLSDACPSWLYQVRMGATTTWERWDSMLPNGEVNPGDMTSFNHYAFGSVLDWMHTAIGGLQLADAGWRRVRVAPCLAAAFAHGITSGSAAHDTPFGKVSVAWSVDDRAATDGATDGTGQSTVRLTVDIPQGVVAELGVAAVDGTGRRLSAGDTLSAGKHELAVTL</sequence>